<evidence type="ECO:0000313" key="3">
    <source>
        <dbReference type="Proteomes" id="UP001515500"/>
    </source>
</evidence>
<proteinExistence type="predicted"/>
<dbReference type="GeneID" id="120282099"/>
<dbReference type="PANTHER" id="PTHR32246">
    <property type="entry name" value="INGRESSION PROTEIN FIC1"/>
    <property type="match status" value="1"/>
</dbReference>
<feature type="region of interest" description="Disordered" evidence="1">
    <location>
        <begin position="238"/>
        <end position="263"/>
    </location>
</feature>
<dbReference type="InterPro" id="IPR035892">
    <property type="entry name" value="C2_domain_sf"/>
</dbReference>
<dbReference type="InterPro" id="IPR000008">
    <property type="entry name" value="C2_dom"/>
</dbReference>
<feature type="domain" description="C2" evidence="2">
    <location>
        <begin position="1"/>
        <end position="124"/>
    </location>
</feature>
<sequence length="343" mass="36673">MASSRPPPPPPPPKSFDLVEITVVSAKHLKNVNWRHGDLKPYAVVYLDPERRAATKPDDSGSTRPVWNEILSLPLPPTPLDDPSLILTFDLFHSKPSETPKPLVGTARCPLKDLLSEPAAALDGSPSPIKTLELRRPSGRPQGKIRIKLAIKDRPAPPPEHGYHFGPPLAIITQPPGQLLLPPPPQPARDYSRYSPQPPPASPYSHPIPPQPSQYSYGVYSDPFAGYYSSGAGYYSAPPAPAPAPAPAPTQAPARSYYDRAAGYGGPSAPLDYSSSGPSSYYEQKPKGSRLGMGTGLAVGAAAGALGALALEEGVKYEEGKIADKVETDLAARDDYSDYRADY</sequence>
<dbReference type="AlphaFoldDB" id="A0AB40D3F1"/>
<dbReference type="InterPro" id="IPR044750">
    <property type="entry name" value="C2_SRC2/BAP"/>
</dbReference>
<feature type="region of interest" description="Disordered" evidence="1">
    <location>
        <begin position="150"/>
        <end position="169"/>
    </location>
</feature>
<dbReference type="Pfam" id="PF00168">
    <property type="entry name" value="C2"/>
    <property type="match status" value="1"/>
</dbReference>
<evidence type="ECO:0000313" key="4">
    <source>
        <dbReference type="RefSeq" id="XP_039144768.1"/>
    </source>
</evidence>
<feature type="region of interest" description="Disordered" evidence="1">
    <location>
        <begin position="268"/>
        <end position="287"/>
    </location>
</feature>
<keyword evidence="3" id="KW-1185">Reference proteome</keyword>
<feature type="compositionally biased region" description="Polar residues" evidence="1">
    <location>
        <begin position="273"/>
        <end position="282"/>
    </location>
</feature>
<dbReference type="Gene3D" id="2.60.40.150">
    <property type="entry name" value="C2 domain"/>
    <property type="match status" value="1"/>
</dbReference>
<dbReference type="Proteomes" id="UP001515500">
    <property type="component" value="Chromosome 18"/>
</dbReference>
<dbReference type="PANTHER" id="PTHR32246:SF68">
    <property type="entry name" value="OS01G0853800 PROTEIN"/>
    <property type="match status" value="1"/>
</dbReference>
<feature type="compositionally biased region" description="Pro residues" evidence="1">
    <location>
        <begin position="196"/>
        <end position="212"/>
    </location>
</feature>
<organism evidence="3 4">
    <name type="scientific">Dioscorea cayennensis subsp. rotundata</name>
    <name type="common">White Guinea yam</name>
    <name type="synonym">Dioscorea rotundata</name>
    <dbReference type="NCBI Taxonomy" id="55577"/>
    <lineage>
        <taxon>Eukaryota</taxon>
        <taxon>Viridiplantae</taxon>
        <taxon>Streptophyta</taxon>
        <taxon>Embryophyta</taxon>
        <taxon>Tracheophyta</taxon>
        <taxon>Spermatophyta</taxon>
        <taxon>Magnoliopsida</taxon>
        <taxon>Liliopsida</taxon>
        <taxon>Dioscoreales</taxon>
        <taxon>Dioscoreaceae</taxon>
        <taxon>Dioscorea</taxon>
    </lineage>
</organism>
<evidence type="ECO:0000259" key="2">
    <source>
        <dbReference type="PROSITE" id="PS50004"/>
    </source>
</evidence>
<feature type="compositionally biased region" description="Pro residues" evidence="1">
    <location>
        <begin position="238"/>
        <end position="250"/>
    </location>
</feature>
<dbReference type="PROSITE" id="PS50004">
    <property type="entry name" value="C2"/>
    <property type="match status" value="1"/>
</dbReference>
<dbReference type="SMART" id="SM00239">
    <property type="entry name" value="C2"/>
    <property type="match status" value="1"/>
</dbReference>
<reference evidence="4" key="1">
    <citation type="submission" date="2025-08" db="UniProtKB">
        <authorList>
            <consortium name="RefSeq"/>
        </authorList>
    </citation>
    <scope>IDENTIFICATION</scope>
</reference>
<name>A0AB40D3F1_DIOCR</name>
<gene>
    <name evidence="4" type="primary">LOC120282099</name>
</gene>
<protein>
    <submittedName>
        <fullName evidence="4">LOW QUALITY PROTEIN: protein SRC2 homolog</fullName>
    </submittedName>
</protein>
<dbReference type="GO" id="GO:0006952">
    <property type="term" value="P:defense response"/>
    <property type="evidence" value="ECO:0007669"/>
    <property type="project" value="InterPro"/>
</dbReference>
<evidence type="ECO:0000256" key="1">
    <source>
        <dbReference type="SAM" id="MobiDB-lite"/>
    </source>
</evidence>
<feature type="region of interest" description="Disordered" evidence="1">
    <location>
        <begin position="118"/>
        <end position="144"/>
    </location>
</feature>
<feature type="region of interest" description="Disordered" evidence="1">
    <location>
        <begin position="174"/>
        <end position="215"/>
    </location>
</feature>
<dbReference type="CDD" id="cd04051">
    <property type="entry name" value="C2_SRC2_like"/>
    <property type="match status" value="1"/>
</dbReference>
<dbReference type="RefSeq" id="XP_039144768.1">
    <property type="nucleotide sequence ID" value="XM_039288834.1"/>
</dbReference>
<accession>A0AB40D3F1</accession>
<dbReference type="SUPFAM" id="SSF49562">
    <property type="entry name" value="C2 domain (Calcium/lipid-binding domain, CaLB)"/>
    <property type="match status" value="1"/>
</dbReference>